<dbReference type="InterPro" id="IPR015943">
    <property type="entry name" value="WD40/YVTN_repeat-like_dom_sf"/>
</dbReference>
<evidence type="ECO:0000256" key="4">
    <source>
        <dbReference type="ARBA" id="ARBA00022840"/>
    </source>
</evidence>
<evidence type="ECO:0000313" key="8">
    <source>
        <dbReference type="Proteomes" id="UP000834106"/>
    </source>
</evidence>
<evidence type="ECO:0000313" key="7">
    <source>
        <dbReference type="EMBL" id="CAI9773414.1"/>
    </source>
</evidence>
<dbReference type="SUPFAM" id="SSF52540">
    <property type="entry name" value="P-loop containing nucleoside triphosphate hydrolases"/>
    <property type="match status" value="1"/>
</dbReference>
<evidence type="ECO:0000256" key="3">
    <source>
        <dbReference type="ARBA" id="ARBA00022821"/>
    </source>
</evidence>
<dbReference type="GO" id="GO:0043531">
    <property type="term" value="F:ADP binding"/>
    <property type="evidence" value="ECO:0007669"/>
    <property type="project" value="InterPro"/>
</dbReference>
<dbReference type="Gene3D" id="3.40.50.300">
    <property type="entry name" value="P-loop containing nucleotide triphosphate hydrolases"/>
    <property type="match status" value="1"/>
</dbReference>
<dbReference type="EMBL" id="OU503047">
    <property type="protein sequence ID" value="CAI9773414.1"/>
    <property type="molecule type" value="Genomic_DNA"/>
</dbReference>
<keyword evidence="4" id="KW-0067">ATP-binding</keyword>
<dbReference type="InterPro" id="IPR050905">
    <property type="entry name" value="Plant_NBS-LRR"/>
</dbReference>
<keyword evidence="2" id="KW-0547">Nucleotide-binding</keyword>
<keyword evidence="5" id="KW-0175">Coiled coil</keyword>
<protein>
    <recommendedName>
        <fullName evidence="6">NB-ARC domain-containing protein</fullName>
    </recommendedName>
</protein>
<dbReference type="Gene3D" id="2.130.10.10">
    <property type="entry name" value="YVTN repeat-like/Quinoprotein amine dehydrogenase"/>
    <property type="match status" value="1"/>
</dbReference>
<dbReference type="AlphaFoldDB" id="A0AAD1ZPV8"/>
<accession>A0AAD1ZPV8</accession>
<gene>
    <name evidence="7" type="ORF">FPE_LOCUS20844</name>
</gene>
<organism evidence="7 8">
    <name type="scientific">Fraxinus pennsylvanica</name>
    <dbReference type="NCBI Taxonomy" id="56036"/>
    <lineage>
        <taxon>Eukaryota</taxon>
        <taxon>Viridiplantae</taxon>
        <taxon>Streptophyta</taxon>
        <taxon>Embryophyta</taxon>
        <taxon>Tracheophyta</taxon>
        <taxon>Spermatophyta</taxon>
        <taxon>Magnoliopsida</taxon>
        <taxon>eudicotyledons</taxon>
        <taxon>Gunneridae</taxon>
        <taxon>Pentapetalae</taxon>
        <taxon>asterids</taxon>
        <taxon>lamiids</taxon>
        <taxon>Lamiales</taxon>
        <taxon>Oleaceae</taxon>
        <taxon>Oleeae</taxon>
        <taxon>Fraxinus</taxon>
    </lineage>
</organism>
<dbReference type="InterPro" id="IPR027417">
    <property type="entry name" value="P-loop_NTPase"/>
</dbReference>
<dbReference type="PRINTS" id="PR00364">
    <property type="entry name" value="DISEASERSIST"/>
</dbReference>
<proteinExistence type="inferred from homology"/>
<name>A0AAD1ZPV8_9LAMI</name>
<evidence type="ECO:0000259" key="6">
    <source>
        <dbReference type="Pfam" id="PF00931"/>
    </source>
</evidence>
<dbReference type="GO" id="GO:0005524">
    <property type="term" value="F:ATP binding"/>
    <property type="evidence" value="ECO:0007669"/>
    <property type="project" value="UniProtKB-KW"/>
</dbReference>
<dbReference type="FunFam" id="3.40.50.300:FF:001091">
    <property type="entry name" value="Probable disease resistance protein At1g61300"/>
    <property type="match status" value="1"/>
</dbReference>
<evidence type="ECO:0000256" key="5">
    <source>
        <dbReference type="SAM" id="Coils"/>
    </source>
</evidence>
<evidence type="ECO:0000256" key="1">
    <source>
        <dbReference type="ARBA" id="ARBA00008894"/>
    </source>
</evidence>
<dbReference type="PANTHER" id="PTHR33463">
    <property type="entry name" value="NB-ARC DOMAIN-CONTAINING PROTEIN-RELATED"/>
    <property type="match status" value="1"/>
</dbReference>
<feature type="coiled-coil region" evidence="5">
    <location>
        <begin position="19"/>
        <end position="46"/>
    </location>
</feature>
<dbReference type="InterPro" id="IPR002182">
    <property type="entry name" value="NB-ARC"/>
</dbReference>
<comment type="similarity">
    <text evidence="1">Belongs to the disease resistance NB-LRR family.</text>
</comment>
<feature type="domain" description="NB-ARC" evidence="6">
    <location>
        <begin position="143"/>
        <end position="302"/>
    </location>
</feature>
<keyword evidence="8" id="KW-1185">Reference proteome</keyword>
<dbReference type="InterPro" id="IPR036322">
    <property type="entry name" value="WD40_repeat_dom_sf"/>
</dbReference>
<dbReference type="SUPFAM" id="SSF50978">
    <property type="entry name" value="WD40 repeat-like"/>
    <property type="match status" value="1"/>
</dbReference>
<evidence type="ECO:0000256" key="2">
    <source>
        <dbReference type="ARBA" id="ARBA00022741"/>
    </source>
</evidence>
<dbReference type="PANTHER" id="PTHR33463:SF187">
    <property type="entry name" value="AND NB-ARC DOMAIN DISEASE RESISTANCE PROTEIN, PUTATIVE-RELATED"/>
    <property type="match status" value="1"/>
</dbReference>
<dbReference type="GO" id="GO:0006952">
    <property type="term" value="P:defense response"/>
    <property type="evidence" value="ECO:0007669"/>
    <property type="project" value="UniProtKB-KW"/>
</dbReference>
<reference evidence="7" key="1">
    <citation type="submission" date="2023-05" db="EMBL/GenBank/DDBJ databases">
        <authorList>
            <person name="Huff M."/>
        </authorList>
    </citation>
    <scope>NUCLEOTIDE SEQUENCE</scope>
</reference>
<keyword evidence="3" id="KW-0611">Plant defense</keyword>
<dbReference type="Proteomes" id="UP000834106">
    <property type="component" value="Chromosome 12"/>
</dbReference>
<sequence length="417" mass="47914">MDKWFEFSVQLPNVVAQILPNLEEKTETLQRKIRLLETRKDDVKDATCRSGKKRKTEVEDWMDKVEDIMNDFGTLEQRVAQNSRFYHVFKRQKLAEQLKRMIDEVTELDAQSEFPSGLFLEVDESIDRLLLIPEPNGRAFRQNSEDIWPSLTDVNAVSIGIYGMKGVGKTTLAQHVHDRLLRESIFSGHVYWVTVSQEFNIYKLQSDIAQVLKLNIEDDKDEGKRAAKLFQKFQKMERFVLILDDVWKQINAEKIGIPSKRDGCKLVVTSRSEEVCRRMNCKKIIKVNTLSEQEALDLFWKTLDRDELSVEAEEICEEMKPFWQNDILFTGGEDRNVTAWDAASGKVAYRIEDAHAARVKGIVVLSKISDSGEEDPYIVASASPDGVIHIWDVRVVNKEKTNPLAEANTRSKLTCLA</sequence>
<dbReference type="Pfam" id="PF00931">
    <property type="entry name" value="NB-ARC"/>
    <property type="match status" value="1"/>
</dbReference>